<proteinExistence type="predicted"/>
<reference evidence="3" key="1">
    <citation type="submission" date="2016-06" db="EMBL/GenBank/DDBJ databases">
        <authorList>
            <person name="Varghese N."/>
            <person name="Submissions Spin"/>
        </authorList>
    </citation>
    <scope>NUCLEOTIDE SEQUENCE [LARGE SCALE GENOMIC DNA]</scope>
    <source>
        <strain evidence="3">DSM 45647</strain>
    </source>
</reference>
<dbReference type="GO" id="GO:0003677">
    <property type="term" value="F:DNA binding"/>
    <property type="evidence" value="ECO:0007669"/>
    <property type="project" value="UniProtKB-KW"/>
</dbReference>
<sequence length="418" mass="44842">MALKRQRLCQRRKALGYSQERLADLLGVERSTVVRWENAETDPHPWHRTRIAFALGVTLEHVDDMLADVSVAKRRGQAMANRDQDHDASSAAAARPELLGDLRSFLTDYLTPPARPTQTPAQVRRSVRRVHDLYQRASYTSAARLLPDVLRQATELSDHPAGPDRRDALRLLAAAYLAAAKLAAKVGDGETALLSADRAATAARLSDDKALMAIAAYQAACGLLRMPGRAAEAADMTRSTIDHLAASGSAADPDLLSAHGALLLLAAVMAAGQGNAKESAQHLSQAEQLAADLGTEQNRLWTAFGPTNVAIHSVSAAVHSRRADQALEIGSRLDTSRLPAVIVGRRAQVHIDLAAAAFMSTTDRPTAVLHLLEAERVAAEAVYANVQARAVLLDLMTRERRAATPGLRPLAERAGLLA</sequence>
<keyword evidence="2" id="KW-0238">DNA-binding</keyword>
<evidence type="ECO:0000313" key="2">
    <source>
        <dbReference type="EMBL" id="SCG79292.1"/>
    </source>
</evidence>
<keyword evidence="3" id="KW-1185">Reference proteome</keyword>
<accession>A0A1C5K941</accession>
<evidence type="ECO:0000313" key="3">
    <source>
        <dbReference type="Proteomes" id="UP000199360"/>
    </source>
</evidence>
<evidence type="ECO:0000259" key="1">
    <source>
        <dbReference type="PROSITE" id="PS50943"/>
    </source>
</evidence>
<organism evidence="2 3">
    <name type="scientific">Micromonospora humi</name>
    <dbReference type="NCBI Taxonomy" id="745366"/>
    <lineage>
        <taxon>Bacteria</taxon>
        <taxon>Bacillati</taxon>
        <taxon>Actinomycetota</taxon>
        <taxon>Actinomycetes</taxon>
        <taxon>Micromonosporales</taxon>
        <taxon>Micromonosporaceae</taxon>
        <taxon>Micromonospora</taxon>
    </lineage>
</organism>
<dbReference type="RefSeq" id="WP_175441563.1">
    <property type="nucleotide sequence ID" value="NZ_FMDM01000025.1"/>
</dbReference>
<protein>
    <submittedName>
        <fullName evidence="2">DNA-binding transcriptional regulator, XRE-family HTH domain</fullName>
    </submittedName>
</protein>
<dbReference type="Proteomes" id="UP000199360">
    <property type="component" value="Unassembled WGS sequence"/>
</dbReference>
<dbReference type="CDD" id="cd00093">
    <property type="entry name" value="HTH_XRE"/>
    <property type="match status" value="1"/>
</dbReference>
<dbReference type="SMART" id="SM00530">
    <property type="entry name" value="HTH_XRE"/>
    <property type="match status" value="1"/>
</dbReference>
<dbReference type="Pfam" id="PF01381">
    <property type="entry name" value="HTH_3"/>
    <property type="match status" value="1"/>
</dbReference>
<dbReference type="Gene3D" id="1.10.260.40">
    <property type="entry name" value="lambda repressor-like DNA-binding domains"/>
    <property type="match status" value="1"/>
</dbReference>
<feature type="domain" description="HTH cro/C1-type" evidence="1">
    <location>
        <begin position="10"/>
        <end position="62"/>
    </location>
</feature>
<name>A0A1C5K941_9ACTN</name>
<dbReference type="InterPro" id="IPR010982">
    <property type="entry name" value="Lambda_DNA-bd_dom_sf"/>
</dbReference>
<dbReference type="AlphaFoldDB" id="A0A1C5K941"/>
<dbReference type="STRING" id="745366.GA0070213_12545"/>
<dbReference type="EMBL" id="FMDM01000025">
    <property type="protein sequence ID" value="SCG79292.1"/>
    <property type="molecule type" value="Genomic_DNA"/>
</dbReference>
<dbReference type="SUPFAM" id="SSF47413">
    <property type="entry name" value="lambda repressor-like DNA-binding domains"/>
    <property type="match status" value="1"/>
</dbReference>
<dbReference type="InterPro" id="IPR001387">
    <property type="entry name" value="Cro/C1-type_HTH"/>
</dbReference>
<dbReference type="PROSITE" id="PS50943">
    <property type="entry name" value="HTH_CROC1"/>
    <property type="match status" value="1"/>
</dbReference>
<gene>
    <name evidence="2" type="ORF">GA0070213_12545</name>
</gene>